<dbReference type="AlphaFoldDB" id="A0A7C5LRZ4"/>
<dbReference type="Proteomes" id="UP000885830">
    <property type="component" value="Unassembled WGS sequence"/>
</dbReference>
<feature type="chain" id="PRO_5028437505" evidence="1">
    <location>
        <begin position="24"/>
        <end position="144"/>
    </location>
</feature>
<evidence type="ECO:0000256" key="1">
    <source>
        <dbReference type="SAM" id="SignalP"/>
    </source>
</evidence>
<name>A0A7C5LRZ4_9PROT</name>
<reference evidence="2" key="1">
    <citation type="journal article" date="2020" name="mSystems">
        <title>Genome- and Community-Level Interaction Insights into Carbon Utilization and Element Cycling Functions of Hydrothermarchaeota in Hydrothermal Sediment.</title>
        <authorList>
            <person name="Zhou Z."/>
            <person name="Liu Y."/>
            <person name="Xu W."/>
            <person name="Pan J."/>
            <person name="Luo Z.H."/>
            <person name="Li M."/>
        </authorList>
    </citation>
    <scope>NUCLEOTIDE SEQUENCE [LARGE SCALE GENOMIC DNA]</scope>
    <source>
        <strain evidence="2">HyVt-485</strain>
    </source>
</reference>
<protein>
    <submittedName>
        <fullName evidence="2">Uncharacterized protein</fullName>
    </submittedName>
</protein>
<sequence length="144" mass="16588">MGRILITGVLGLSFASLSSVVVANEPAHRTGYQIENGVRVYKNIPPKTRRVAGVRVIEFPAIPKRTPVQLCGTACNQNQIEAAYERGFQDGFAQKITTRRKHKRSQRRRYSTYLGISPYRRYAYRGIYGRPIRARTARYRRSRR</sequence>
<evidence type="ECO:0000313" key="2">
    <source>
        <dbReference type="EMBL" id="HHL42497.1"/>
    </source>
</evidence>
<organism evidence="2">
    <name type="scientific">Hellea balneolensis</name>
    <dbReference type="NCBI Taxonomy" id="287478"/>
    <lineage>
        <taxon>Bacteria</taxon>
        <taxon>Pseudomonadati</taxon>
        <taxon>Pseudomonadota</taxon>
        <taxon>Alphaproteobacteria</taxon>
        <taxon>Maricaulales</taxon>
        <taxon>Robiginitomaculaceae</taxon>
        <taxon>Hellea</taxon>
    </lineage>
</organism>
<keyword evidence="1" id="KW-0732">Signal</keyword>
<comment type="caution">
    <text evidence="2">The sequence shown here is derived from an EMBL/GenBank/DDBJ whole genome shotgun (WGS) entry which is preliminary data.</text>
</comment>
<accession>A0A7C5LRZ4</accession>
<proteinExistence type="predicted"/>
<gene>
    <name evidence="2" type="ORF">ENJ42_02670</name>
</gene>
<dbReference type="EMBL" id="DRMJ01000129">
    <property type="protein sequence ID" value="HHL42497.1"/>
    <property type="molecule type" value="Genomic_DNA"/>
</dbReference>
<feature type="signal peptide" evidence="1">
    <location>
        <begin position="1"/>
        <end position="23"/>
    </location>
</feature>